<dbReference type="UCSC" id="F20G2.5">
    <property type="organism name" value="c. elegans"/>
</dbReference>
<dbReference type="GO" id="GO:0050829">
    <property type="term" value="P:defense response to Gram-negative bacterium"/>
    <property type="evidence" value="ECO:0000315"/>
    <property type="project" value="WormBase"/>
</dbReference>
<feature type="chain" id="PRO_5004320170" evidence="1">
    <location>
        <begin position="20"/>
        <end position="493"/>
    </location>
</feature>
<dbReference type="SUPFAM" id="SSF49854">
    <property type="entry name" value="Spermadhesin, CUB domain"/>
    <property type="match status" value="1"/>
</dbReference>
<dbReference type="InterPro" id="IPR003366">
    <property type="entry name" value="CUB-like_dom"/>
</dbReference>
<dbReference type="InParanoid" id="Q93543"/>
<dbReference type="GeneID" id="184745"/>
<evidence type="ECO:0000313" key="4">
    <source>
        <dbReference type="Proteomes" id="UP000001940"/>
    </source>
</evidence>
<dbReference type="WormBase" id="F20G2.5">
    <property type="protein sequence ID" value="CE48103"/>
    <property type="gene ID" value="WBGene00008988"/>
</dbReference>
<accession>Q93543</accession>
<organism evidence="3 4">
    <name type="scientific">Caenorhabditis elegans</name>
    <dbReference type="NCBI Taxonomy" id="6239"/>
    <lineage>
        <taxon>Eukaryota</taxon>
        <taxon>Metazoa</taxon>
        <taxon>Ecdysozoa</taxon>
        <taxon>Nematoda</taxon>
        <taxon>Chromadorea</taxon>
        <taxon>Rhabditida</taxon>
        <taxon>Rhabditina</taxon>
        <taxon>Rhabditomorpha</taxon>
        <taxon>Rhabditoidea</taxon>
        <taxon>Rhabditidae</taxon>
        <taxon>Peloderinae</taxon>
        <taxon>Caenorhabditis</taxon>
    </lineage>
</organism>
<evidence type="ECO:0000313" key="3">
    <source>
        <dbReference type="EMBL" id="CAB02085.4"/>
    </source>
</evidence>
<feature type="domain" description="CUB-like" evidence="2">
    <location>
        <begin position="35"/>
        <end position="126"/>
    </location>
</feature>
<dbReference type="PANTHER" id="PTHR47920">
    <property type="entry name" value="PROTEIN CBG13378-RELATED"/>
    <property type="match status" value="1"/>
</dbReference>
<reference evidence="3 4" key="1">
    <citation type="journal article" date="1998" name="Science">
        <title>Genome sequence of the nematode C. elegans: a platform for investigating biology.</title>
        <authorList>
            <consortium name="The C. elegans sequencing consortium"/>
            <person name="Sulson J.E."/>
            <person name="Waterston R."/>
        </authorList>
    </citation>
    <scope>NUCLEOTIDE SEQUENCE [LARGE SCALE GENOMIC DNA]</scope>
    <source>
        <strain evidence="3 4">Bristol N2</strain>
    </source>
</reference>
<dbReference type="CTD" id="184745"/>
<gene>
    <name evidence="3" type="ORF">CELE_F20G2.5</name>
    <name evidence="3 5" type="ORF">F20G2.5</name>
</gene>
<sequence>MFLLKYIYFLSLSIIPIWAADLTCPGMPITTESGDFPQGGPTVFPKNYNCYFQFQIPDGQVVKFDVQTNADTDAGDKLVIEDSTGTNHEMYTGEITYYAAANNANVKITTKTNNASFHFSWKFIDVTTFNKIQNPSGTILNLNLTANTFYQFNSELSNITFHTANLDRTFDVSLAYIYVYDGQDLNGKFLGHLLQFSGSMKTQSTTGKSLVLVNFYGSNSRSYGIANDYSSVFSYNTYELIVASSGINYYSNYVVPTGKESAFTYFCVDSMETYIIDLNIVDQNVVGQSISFKPLTPTQFQSNLLIYKHGDPIAQSLPQQIPTNTFTVIMSQSTFNFLLSSGPSSIWNLAPPGRRGWIISPSLWNPTTTATVPYTSNFTSVEKIKFIFNLISVVIVDEGAEMKITMGSPGIPPNVVEFNQTAVNTGSRSVYGTYMSTEFTGSTDISSFLLNFEIVGNPATATTAQLETTTKTANLFINIPLVLFIFVRLLLAL</sequence>
<dbReference type="HOGENOM" id="CLU_025754_0_0_1"/>
<evidence type="ECO:0000259" key="2">
    <source>
        <dbReference type="Pfam" id="PF02408"/>
    </source>
</evidence>
<dbReference type="FunCoup" id="Q93543">
    <property type="interactions" value="485"/>
</dbReference>
<dbReference type="InterPro" id="IPR035914">
    <property type="entry name" value="Sperma_CUB_dom_sf"/>
</dbReference>
<protein>
    <submittedName>
        <fullName evidence="3">CUB-like domain-containing protein</fullName>
    </submittedName>
</protein>
<dbReference type="Bgee" id="WBGene00008988">
    <property type="expression patterns" value="Expressed in material anatomical entity and 4 other cell types or tissues"/>
</dbReference>
<evidence type="ECO:0000313" key="5">
    <source>
        <dbReference type="WormBase" id="F20G2.5"/>
    </source>
</evidence>
<dbReference type="AGR" id="WB:WBGene00008988"/>
<dbReference type="EMBL" id="BX284605">
    <property type="protein sequence ID" value="CAB02085.4"/>
    <property type="molecule type" value="Genomic_DNA"/>
</dbReference>
<dbReference type="GO" id="GO:0045087">
    <property type="term" value="P:innate immune response"/>
    <property type="evidence" value="ECO:0000315"/>
    <property type="project" value="WormBase"/>
</dbReference>
<keyword evidence="4" id="KW-1185">Reference proteome</keyword>
<dbReference type="RefSeq" id="NP_506410.3">
    <property type="nucleotide sequence ID" value="NM_074009.4"/>
</dbReference>
<proteinExistence type="predicted"/>
<feature type="signal peptide" evidence="1">
    <location>
        <begin position="1"/>
        <end position="19"/>
    </location>
</feature>
<evidence type="ECO:0000256" key="1">
    <source>
        <dbReference type="SAM" id="SignalP"/>
    </source>
</evidence>
<dbReference type="PANTHER" id="PTHR47920:SF1">
    <property type="entry name" value="CUB-LIKE DOMAIN-CONTAINING PROTEIN"/>
    <property type="match status" value="1"/>
</dbReference>
<dbReference type="AlphaFoldDB" id="Q93543"/>
<dbReference type="OrthoDB" id="5801597at2759"/>
<dbReference type="eggNOG" id="ENOG502TFZ4">
    <property type="taxonomic scope" value="Eukaryota"/>
</dbReference>
<dbReference type="Pfam" id="PF02408">
    <property type="entry name" value="CUB_2"/>
    <property type="match status" value="1"/>
</dbReference>
<keyword evidence="1" id="KW-0732">Signal</keyword>
<name>Q93543_CAEEL</name>
<dbReference type="OMA" id="KSRVAFH"/>
<dbReference type="STRING" id="6239.F20G2.5.1"/>
<dbReference type="KEGG" id="cel:CELE_F20G2.5"/>
<dbReference type="PaxDb" id="6239-F20G2.5"/>
<dbReference type="SMR" id="Q93543"/>
<dbReference type="Proteomes" id="UP000001940">
    <property type="component" value="Chromosome V"/>
</dbReference>